<dbReference type="SMART" id="SM00487">
    <property type="entry name" value="DEXDc"/>
    <property type="match status" value="1"/>
</dbReference>
<organism evidence="19 20">
    <name type="scientific">Saccharomycodes ludwigii</name>
    <dbReference type="NCBI Taxonomy" id="36035"/>
    <lineage>
        <taxon>Eukaryota</taxon>
        <taxon>Fungi</taxon>
        <taxon>Dikarya</taxon>
        <taxon>Ascomycota</taxon>
        <taxon>Saccharomycotina</taxon>
        <taxon>Saccharomycetes</taxon>
        <taxon>Saccharomycodales</taxon>
        <taxon>Saccharomycodaceae</taxon>
        <taxon>Saccharomycodes</taxon>
    </lineage>
</organism>
<dbReference type="Proteomes" id="UP000262825">
    <property type="component" value="Unassembled WGS sequence"/>
</dbReference>
<gene>
    <name evidence="19" type="ORF">SCODWIG_03502</name>
</gene>
<keyword evidence="6 15" id="KW-0547">Nucleotide-binding</keyword>
<feature type="domain" description="Helicase C-terminal" evidence="18">
    <location>
        <begin position="478"/>
        <end position="634"/>
    </location>
</feature>
<dbReference type="EMBL" id="UFAJ01000866">
    <property type="protein sequence ID" value="SSD61741.1"/>
    <property type="molecule type" value="Genomic_DNA"/>
</dbReference>
<dbReference type="SUPFAM" id="SSF52540">
    <property type="entry name" value="P-loop containing nucleoside triphosphate hydrolases"/>
    <property type="match status" value="2"/>
</dbReference>
<dbReference type="Gene3D" id="3.40.50.300">
    <property type="entry name" value="P-loop containing nucleotide triphosphate hydrolases"/>
    <property type="match status" value="2"/>
</dbReference>
<dbReference type="SMART" id="SM00490">
    <property type="entry name" value="HELICc"/>
    <property type="match status" value="1"/>
</dbReference>
<feature type="domain" description="Helicase ATP-binding" evidence="17">
    <location>
        <begin position="256"/>
        <end position="440"/>
    </location>
</feature>
<dbReference type="PROSITE" id="PS51194">
    <property type="entry name" value="HELICASE_CTER"/>
    <property type="match status" value="1"/>
</dbReference>
<dbReference type="GO" id="GO:0003724">
    <property type="term" value="F:RNA helicase activity"/>
    <property type="evidence" value="ECO:0007669"/>
    <property type="project" value="UniProtKB-EC"/>
</dbReference>
<evidence type="ECO:0000256" key="12">
    <source>
        <dbReference type="ARBA" id="ARBA00039328"/>
    </source>
</evidence>
<evidence type="ECO:0000313" key="20">
    <source>
        <dbReference type="Proteomes" id="UP000262825"/>
    </source>
</evidence>
<evidence type="ECO:0000256" key="15">
    <source>
        <dbReference type="RuleBase" id="RU000492"/>
    </source>
</evidence>
<name>A0A376BAW2_9ASCO</name>
<evidence type="ECO:0000256" key="11">
    <source>
        <dbReference type="ARBA" id="ARBA00037449"/>
    </source>
</evidence>
<evidence type="ECO:0000256" key="13">
    <source>
        <dbReference type="ARBA" id="ARBA00039606"/>
    </source>
</evidence>
<evidence type="ECO:0000256" key="4">
    <source>
        <dbReference type="ARBA" id="ARBA00022517"/>
    </source>
</evidence>
<dbReference type="CDD" id="cd00268">
    <property type="entry name" value="DEADc"/>
    <property type="match status" value="1"/>
</dbReference>
<evidence type="ECO:0000256" key="2">
    <source>
        <dbReference type="ARBA" id="ARBA00009334"/>
    </source>
</evidence>
<dbReference type="EC" id="3.6.4.13" evidence="3"/>
<dbReference type="PANTHER" id="PTHR47958">
    <property type="entry name" value="ATP-DEPENDENT RNA HELICASE DBP3"/>
    <property type="match status" value="1"/>
</dbReference>
<dbReference type="InterPro" id="IPR001650">
    <property type="entry name" value="Helicase_C-like"/>
</dbReference>
<evidence type="ECO:0000313" key="19">
    <source>
        <dbReference type="EMBL" id="SSD61741.1"/>
    </source>
</evidence>
<evidence type="ECO:0000256" key="5">
    <source>
        <dbReference type="ARBA" id="ARBA00022552"/>
    </source>
</evidence>
<dbReference type="Pfam" id="PF00270">
    <property type="entry name" value="DEAD"/>
    <property type="match status" value="1"/>
</dbReference>
<dbReference type="CDD" id="cd18787">
    <property type="entry name" value="SF2_C_DEAD"/>
    <property type="match status" value="1"/>
</dbReference>
<dbReference type="GO" id="GO:0016787">
    <property type="term" value="F:hydrolase activity"/>
    <property type="evidence" value="ECO:0007669"/>
    <property type="project" value="UniProtKB-KW"/>
</dbReference>
<evidence type="ECO:0000256" key="14">
    <source>
        <dbReference type="ARBA" id="ARBA00047984"/>
    </source>
</evidence>
<dbReference type="AlphaFoldDB" id="A0A376BAW2"/>
<dbReference type="PROSITE" id="PS00039">
    <property type="entry name" value="DEAD_ATP_HELICASE"/>
    <property type="match status" value="1"/>
</dbReference>
<dbReference type="GO" id="GO:0005524">
    <property type="term" value="F:ATP binding"/>
    <property type="evidence" value="ECO:0007669"/>
    <property type="project" value="UniProtKB-KW"/>
</dbReference>
<keyword evidence="10" id="KW-0539">Nucleus</keyword>
<feature type="compositionally biased region" description="Low complexity" evidence="16">
    <location>
        <begin position="175"/>
        <end position="185"/>
    </location>
</feature>
<keyword evidence="8 15" id="KW-0347">Helicase</keyword>
<comment type="catalytic activity">
    <reaction evidence="14">
        <text>ATP + H2O = ADP + phosphate + H(+)</text>
        <dbReference type="Rhea" id="RHEA:13065"/>
        <dbReference type="ChEBI" id="CHEBI:15377"/>
        <dbReference type="ChEBI" id="CHEBI:15378"/>
        <dbReference type="ChEBI" id="CHEBI:30616"/>
        <dbReference type="ChEBI" id="CHEBI:43474"/>
        <dbReference type="ChEBI" id="CHEBI:456216"/>
        <dbReference type="EC" id="3.6.4.13"/>
    </reaction>
</comment>
<keyword evidence="20" id="KW-1185">Reference proteome</keyword>
<dbReference type="InterPro" id="IPR011545">
    <property type="entry name" value="DEAD/DEAH_box_helicase_dom"/>
</dbReference>
<comment type="subcellular location">
    <subcellularLocation>
        <location evidence="1">Nucleus</location>
        <location evidence="1">Nucleolus</location>
    </subcellularLocation>
</comment>
<comment type="similarity">
    <text evidence="2">Belongs to the DEAD box helicase family. DDX5/DBP2 subfamily.</text>
</comment>
<proteinExistence type="inferred from homology"/>
<protein>
    <recommendedName>
        <fullName evidence="12">ATP-dependent RNA helicase DBP3</fullName>
        <ecNumber evidence="3">3.6.4.13</ecNumber>
    </recommendedName>
    <alternativeName>
        <fullName evidence="13">ATP-dependent RNA helicase dbp3</fullName>
    </alternativeName>
</protein>
<evidence type="ECO:0000256" key="3">
    <source>
        <dbReference type="ARBA" id="ARBA00012552"/>
    </source>
</evidence>
<keyword evidence="5" id="KW-0698">rRNA processing</keyword>
<evidence type="ECO:0000256" key="9">
    <source>
        <dbReference type="ARBA" id="ARBA00022840"/>
    </source>
</evidence>
<dbReference type="InterPro" id="IPR044742">
    <property type="entry name" value="DEAD/DEAH_RhlB"/>
</dbReference>
<keyword evidence="7 15" id="KW-0378">Hydrolase</keyword>
<evidence type="ECO:0000256" key="10">
    <source>
        <dbReference type="ARBA" id="ARBA00023242"/>
    </source>
</evidence>
<evidence type="ECO:0000256" key="6">
    <source>
        <dbReference type="ARBA" id="ARBA00022741"/>
    </source>
</evidence>
<dbReference type="InterPro" id="IPR014001">
    <property type="entry name" value="Helicase_ATP-bd"/>
</dbReference>
<evidence type="ECO:0000259" key="18">
    <source>
        <dbReference type="PROSITE" id="PS51194"/>
    </source>
</evidence>
<feature type="region of interest" description="Disordered" evidence="16">
    <location>
        <begin position="167"/>
        <end position="186"/>
    </location>
</feature>
<dbReference type="VEuPathDB" id="FungiDB:SCODWIG_03502"/>
<comment type="function">
    <text evidence="11">ATP-dependent RNA helicase required for 60S ribosomal subunit synthesis. Involved in efficient pre-rRNA processing, predominantly at site A3, which is necessary for the normal formation of 25S and 5.8S rRNAs.</text>
</comment>
<sequence length="655" mass="75535">MKMAPKKLAIKHSNNNNTNRPLDINDILSKNKSFVIQNTNDLNFIKPRLLSKKERTNLPVNNNKVKTNNKVHKITKSKKNHSNENKQIIENDKNTSQLLDNNSIEGVDTTSINSIKYTKKKQFQFDWSLNDDTSREVDPIIPKSLKINPLKNTFSNNTINISNKGNVQSQHSTLNNNKNNNKNNNYQHYLDKPIKEMTKRDWSLFKRENNITTYKSDIDPIRNWSDYNLIPRDILTRLTIDLGYGKPTPIQMCSLPNILMKNQDFLGVAKTGSGKTLAYLIPIFIKLLKTPSVHNKFRGLILVPTRELAQQIEVEGNKFGVCNLKSIVGGHSLEQINRDLSLDIDHNKEFVLIATPGRLIDCLDMGIVDLKYLEILVLDEADRMIDLGFEEQLDTIYNIIQKTRVATYNNNNLQILMFTATLNGTNISKLAESKLKNPIIIKLTSSSDKPNISQFFRYCPRYDNKSGTGNQYLSDKYKFDTLYNEILPHYNYPIIIFVNYKKTADWLLQQFEAKEEHHSHCYRVGTIHGSKSQDQRERTLQKFRTGELHILIATDVAARGLDIPNVSLVINYQMCRKLDEYIHRIGRTARSGQSGVSVTFVNETEDGQVMPLLFKFLKKNYPLNSINYDKNVEIKFDLKDYKNRGANNNKNMIFY</sequence>
<dbReference type="Pfam" id="PF00271">
    <property type="entry name" value="Helicase_C"/>
    <property type="match status" value="1"/>
</dbReference>
<evidence type="ECO:0000259" key="17">
    <source>
        <dbReference type="PROSITE" id="PS51192"/>
    </source>
</evidence>
<accession>A0A376BAW2</accession>
<reference evidence="20" key="1">
    <citation type="submission" date="2018-06" db="EMBL/GenBank/DDBJ databases">
        <authorList>
            <person name="Guldener U."/>
        </authorList>
    </citation>
    <scope>NUCLEOTIDE SEQUENCE [LARGE SCALE GENOMIC DNA]</scope>
    <source>
        <strain evidence="20">UTAD17</strain>
    </source>
</reference>
<evidence type="ECO:0000256" key="16">
    <source>
        <dbReference type="SAM" id="MobiDB-lite"/>
    </source>
</evidence>
<dbReference type="GO" id="GO:0003676">
    <property type="term" value="F:nucleic acid binding"/>
    <property type="evidence" value="ECO:0007669"/>
    <property type="project" value="InterPro"/>
</dbReference>
<keyword evidence="4" id="KW-0690">Ribosome biogenesis</keyword>
<keyword evidence="9 15" id="KW-0067">ATP-binding</keyword>
<dbReference type="InterPro" id="IPR027417">
    <property type="entry name" value="P-loop_NTPase"/>
</dbReference>
<evidence type="ECO:0000256" key="8">
    <source>
        <dbReference type="ARBA" id="ARBA00022806"/>
    </source>
</evidence>
<dbReference type="InterPro" id="IPR000629">
    <property type="entry name" value="RNA-helicase_DEAD-box_CS"/>
</dbReference>
<dbReference type="PROSITE" id="PS51192">
    <property type="entry name" value="HELICASE_ATP_BIND_1"/>
    <property type="match status" value="1"/>
</dbReference>
<evidence type="ECO:0000256" key="7">
    <source>
        <dbReference type="ARBA" id="ARBA00022801"/>
    </source>
</evidence>
<evidence type="ECO:0000256" key="1">
    <source>
        <dbReference type="ARBA" id="ARBA00004604"/>
    </source>
</evidence>